<dbReference type="InterPro" id="IPR025704">
    <property type="entry name" value="E3_Ub_ligase_UBR4_C"/>
</dbReference>
<proteinExistence type="inferred from homology"/>
<keyword evidence="1" id="KW-0863">Zinc-finger</keyword>
<dbReference type="PANTHER" id="PTHR21725:SF1">
    <property type="entry name" value="E3 UBIQUITIN-PROTEIN LIGASE UBR4"/>
    <property type="match status" value="1"/>
</dbReference>
<dbReference type="GO" id="GO:0008270">
    <property type="term" value="F:zinc ion binding"/>
    <property type="evidence" value="ECO:0007669"/>
    <property type="project" value="UniProtKB-KW"/>
</dbReference>
<dbReference type="PANTHER" id="PTHR21725">
    <property type="entry name" value="E3 UBIQUITIN-PROTEIN LIGASE UBR4"/>
    <property type="match status" value="1"/>
</dbReference>
<feature type="region of interest" description="UBR4 E3 catalytic module" evidence="1">
    <location>
        <begin position="1"/>
        <end position="161"/>
    </location>
</feature>
<keyword evidence="1" id="KW-0862">Zinc</keyword>
<organism evidence="3">
    <name type="scientific">Cyprideis torosa</name>
    <dbReference type="NCBI Taxonomy" id="163714"/>
    <lineage>
        <taxon>Eukaryota</taxon>
        <taxon>Metazoa</taxon>
        <taxon>Ecdysozoa</taxon>
        <taxon>Arthropoda</taxon>
        <taxon>Crustacea</taxon>
        <taxon>Oligostraca</taxon>
        <taxon>Ostracoda</taxon>
        <taxon>Podocopa</taxon>
        <taxon>Podocopida</taxon>
        <taxon>Cytherocopina</taxon>
        <taxon>Cytheroidea</taxon>
        <taxon>Cytherideidae</taxon>
        <taxon>Cyprideis</taxon>
    </lineage>
</organism>
<gene>
    <name evidence="3" type="ORF">CTOB1V02_LOCUS15102</name>
</gene>
<protein>
    <recommendedName>
        <fullName evidence="2">E3 ubiquitin ligase UBR4 C-terminal domain-containing protein</fullName>
    </recommendedName>
</protein>
<keyword evidence="1" id="KW-0479">Metal-binding</keyword>
<dbReference type="EMBL" id="OB686475">
    <property type="protein sequence ID" value="CAD7237287.1"/>
    <property type="molecule type" value="Genomic_DNA"/>
</dbReference>
<feature type="domain" description="E3 ubiquitin ligase UBR4 C-terminal" evidence="2">
    <location>
        <begin position="22"/>
        <end position="159"/>
    </location>
</feature>
<evidence type="ECO:0000259" key="2">
    <source>
        <dbReference type="Pfam" id="PF13764"/>
    </source>
</evidence>
<dbReference type="OrthoDB" id="6348962at2759"/>
<name>A0A7R8ZUS2_9CRUS</name>
<dbReference type="PROSITE" id="PS52043">
    <property type="entry name" value="UBR4_E3"/>
    <property type="match status" value="1"/>
</dbReference>
<dbReference type="InterPro" id="IPR045189">
    <property type="entry name" value="UBR4-like"/>
</dbReference>
<sequence length="161" mass="18128">MSGKLLSYLRQLFVIVLLRNSSRLNRSRDEWEAAALQNANTRCNGLLPLWGPQVPENAFAASLARHNNYLQEATGHKDIGYSSTMHDLKLLLLRFAEEKTFSEDSGGGGAQSNIHLVPYVMHMALYVINSTRSSEVERKAIEEFLKQPLKRCMESAFEVGD</sequence>
<dbReference type="Pfam" id="PF13764">
    <property type="entry name" value="E3_UbLigase_R4"/>
    <property type="match status" value="1"/>
</dbReference>
<evidence type="ECO:0000313" key="3">
    <source>
        <dbReference type="EMBL" id="CAD7237287.1"/>
    </source>
</evidence>
<comment type="similarity">
    <text evidence="1">Belongs to the UBR4 family.</text>
</comment>
<dbReference type="AlphaFoldDB" id="A0A7R8ZUS2"/>
<reference evidence="3" key="1">
    <citation type="submission" date="2020-11" db="EMBL/GenBank/DDBJ databases">
        <authorList>
            <person name="Tran Van P."/>
        </authorList>
    </citation>
    <scope>NUCLEOTIDE SEQUENCE</scope>
</reference>
<evidence type="ECO:0000256" key="1">
    <source>
        <dbReference type="PROSITE-ProRule" id="PRU01388"/>
    </source>
</evidence>
<accession>A0A7R8ZUS2</accession>
<feature type="non-terminal residue" evidence="3">
    <location>
        <position position="1"/>
    </location>
</feature>